<sequence length="24" mass="2708">MTCLILVTIIMTKVGRYQPGINSR</sequence>
<organism evidence="1">
    <name type="scientific">Arundo donax</name>
    <name type="common">Giant reed</name>
    <name type="synonym">Donax arundinaceus</name>
    <dbReference type="NCBI Taxonomy" id="35708"/>
    <lineage>
        <taxon>Eukaryota</taxon>
        <taxon>Viridiplantae</taxon>
        <taxon>Streptophyta</taxon>
        <taxon>Embryophyta</taxon>
        <taxon>Tracheophyta</taxon>
        <taxon>Spermatophyta</taxon>
        <taxon>Magnoliopsida</taxon>
        <taxon>Liliopsida</taxon>
        <taxon>Poales</taxon>
        <taxon>Poaceae</taxon>
        <taxon>PACMAD clade</taxon>
        <taxon>Arundinoideae</taxon>
        <taxon>Arundineae</taxon>
        <taxon>Arundo</taxon>
    </lineage>
</organism>
<name>A0A0A9BW19_ARUDO</name>
<accession>A0A0A9BW19</accession>
<evidence type="ECO:0000313" key="1">
    <source>
        <dbReference type="EMBL" id="JAD68229.1"/>
    </source>
</evidence>
<reference evidence="1" key="1">
    <citation type="submission" date="2014-09" db="EMBL/GenBank/DDBJ databases">
        <authorList>
            <person name="Magalhaes I.L.F."/>
            <person name="Oliveira U."/>
            <person name="Santos F.R."/>
            <person name="Vidigal T.H.D.A."/>
            <person name="Brescovit A.D."/>
            <person name="Santos A.J."/>
        </authorList>
    </citation>
    <scope>NUCLEOTIDE SEQUENCE</scope>
    <source>
        <tissue evidence="1">Shoot tissue taken approximately 20 cm above the soil surface</tissue>
    </source>
</reference>
<proteinExistence type="predicted"/>
<protein>
    <submittedName>
        <fullName evidence="1">Uncharacterized protein</fullName>
    </submittedName>
</protein>
<reference evidence="1" key="2">
    <citation type="journal article" date="2015" name="Data Brief">
        <title>Shoot transcriptome of the giant reed, Arundo donax.</title>
        <authorList>
            <person name="Barrero R.A."/>
            <person name="Guerrero F.D."/>
            <person name="Moolhuijzen P."/>
            <person name="Goolsby J.A."/>
            <person name="Tidwell J."/>
            <person name="Bellgard S.E."/>
            <person name="Bellgard M.I."/>
        </authorList>
    </citation>
    <scope>NUCLEOTIDE SEQUENCE</scope>
    <source>
        <tissue evidence="1">Shoot tissue taken approximately 20 cm above the soil surface</tissue>
    </source>
</reference>
<dbReference type="AlphaFoldDB" id="A0A0A9BW19"/>
<dbReference type="EMBL" id="GBRH01229666">
    <property type="protein sequence ID" value="JAD68229.1"/>
    <property type="molecule type" value="Transcribed_RNA"/>
</dbReference>